<feature type="domain" description="Virulence-associated protein E-like" evidence="2">
    <location>
        <begin position="463"/>
        <end position="673"/>
    </location>
</feature>
<evidence type="ECO:0000256" key="1">
    <source>
        <dbReference type="SAM" id="MobiDB-lite"/>
    </source>
</evidence>
<protein>
    <submittedName>
        <fullName evidence="4">VirE N-terminal domain protein</fullName>
    </submittedName>
</protein>
<dbReference type="EMBL" id="ABJL02000008">
    <property type="protein sequence ID" value="EDV03207.1"/>
    <property type="molecule type" value="Genomic_DNA"/>
</dbReference>
<comment type="caution">
    <text evidence="4">The sequence shown here is derived from an EMBL/GenBank/DDBJ whole genome shotgun (WGS) entry which is preliminary data.</text>
</comment>
<evidence type="ECO:0000259" key="3">
    <source>
        <dbReference type="Pfam" id="PF08800"/>
    </source>
</evidence>
<dbReference type="PANTHER" id="PTHR34985:SF1">
    <property type="entry name" value="SLR0554 PROTEIN"/>
    <property type="match status" value="1"/>
</dbReference>
<dbReference type="InterPro" id="IPR007936">
    <property type="entry name" value="VapE-like_dom"/>
</dbReference>
<sequence length="761" mass="88361">MCKNAFFNRKGVFVIPDIIPYFAPPTRQTKTTNKEMENIPVTAYSGFSNVRGEITLRKVIENITKGVHAKLVFKIRLLVSQGKTEEANNVKKQLPFYTVTAGYSEKRQAYSITRYTHVILLDIDDQPEEKLEDLREKINKDPNTLGSFLTPKAHGFKIFVFLQTEDATTLRETFSNGEKDFAALEKYHRMMYDTCKEYYEKLLDVEVDGSGKDISRGFFTSFDEKAYLNEELMKEVDEILTGIVPPEKPQTGRKKSGKAMSESDKVVSDKAVSDRVISDKAEAEPWERMEFNKAVLAVKRIAKFEPGSRDSFIFALGNKCYAKALEEGVAIRLAQENFGGEGFDVAVPIHNAYIYTDKTEEAAIYHKEEKPDIINQVLDFLKAHYDIRRNVILDRLEYLNFDEKEERWKGGFRPMRARSYNSIFLALQLAGIKCFRNYLQAVIDSTYARDFNPFTDYVEKLEPWDGETDYIGRLANTVQAEDQEFWKESFRRWFVGMLACALQDEQVNHLVIILYSEQGKGKSTWIRRLLPPQWREYYRNGMVNPDNKDHQLLLSTHLIINMEEFEGARIGDLAGLKRVITQESVTKRKAYDMQAYNFIRHASFIASTNNRQCLQDIGGNRRFLPSSIITLDYRTPVNYEGIYAQAYALIKEGYRYWYEGEEINELNRHNELHRMKDPVEENLLVYFRKPQPQDYCIKWMPAAAILSKIAIYGKIQVNRQTIQTLVMSLEKYGFRTRRNEQGSTEYEVVDIQNDEVDKGFK</sequence>
<evidence type="ECO:0000313" key="4">
    <source>
        <dbReference type="EMBL" id="EDV03207.1"/>
    </source>
</evidence>
<organism evidence="4 5">
    <name type="scientific">Bacteroides intestinalis DSM 17393</name>
    <dbReference type="NCBI Taxonomy" id="471870"/>
    <lineage>
        <taxon>Bacteria</taxon>
        <taxon>Pseudomonadati</taxon>
        <taxon>Bacteroidota</taxon>
        <taxon>Bacteroidia</taxon>
        <taxon>Bacteroidales</taxon>
        <taxon>Bacteroidaceae</taxon>
        <taxon>Bacteroides</taxon>
    </lineage>
</organism>
<dbReference type="Pfam" id="PF08800">
    <property type="entry name" value="BT4734-like_N"/>
    <property type="match status" value="1"/>
</dbReference>
<evidence type="ECO:0000313" key="5">
    <source>
        <dbReference type="Proteomes" id="UP000004596"/>
    </source>
</evidence>
<gene>
    <name evidence="4" type="ORF">BACINT_02321</name>
</gene>
<reference evidence="4 5" key="2">
    <citation type="submission" date="2008-04" db="EMBL/GenBank/DDBJ databases">
        <authorList>
            <person name="Fulton L."/>
            <person name="Clifton S."/>
            <person name="Fulton B."/>
            <person name="Xu J."/>
            <person name="Minx P."/>
            <person name="Pepin K.H."/>
            <person name="Johnson M."/>
            <person name="Thiruvilangam P."/>
            <person name="Bhonagiri V."/>
            <person name="Nash W.E."/>
            <person name="Mardis E.R."/>
            <person name="Wilson R.K."/>
        </authorList>
    </citation>
    <scope>NUCLEOTIDE SEQUENCE [LARGE SCALE GENOMIC DNA]</scope>
    <source>
        <strain evidence="4 5">DSM 17393</strain>
    </source>
</reference>
<dbReference type="Pfam" id="PF05272">
    <property type="entry name" value="VapE-like_dom"/>
    <property type="match status" value="1"/>
</dbReference>
<dbReference type="PANTHER" id="PTHR34985">
    <property type="entry name" value="SLR0554 PROTEIN"/>
    <property type="match status" value="1"/>
</dbReference>
<dbReference type="eggNOG" id="COG5545">
    <property type="taxonomic scope" value="Bacteria"/>
</dbReference>
<dbReference type="AlphaFoldDB" id="B3CDQ3"/>
<dbReference type="Proteomes" id="UP000004596">
    <property type="component" value="Unassembled WGS sequence"/>
</dbReference>
<name>B3CDQ3_9BACE</name>
<reference evidence="4 5" key="1">
    <citation type="submission" date="2008-04" db="EMBL/GenBank/DDBJ databases">
        <title>Draft genome sequence of Bacteroides intestinalis (DSM 17393).</title>
        <authorList>
            <person name="Sudarsanam P."/>
            <person name="Ley R."/>
            <person name="Guruge J."/>
            <person name="Turnbaugh P.J."/>
            <person name="Mahowald M."/>
            <person name="Liep D."/>
            <person name="Gordon J."/>
        </authorList>
    </citation>
    <scope>NUCLEOTIDE SEQUENCE [LARGE SCALE GENOMIC DNA]</scope>
    <source>
        <strain evidence="4 5">DSM 17393</strain>
    </source>
</reference>
<evidence type="ECO:0000259" key="2">
    <source>
        <dbReference type="Pfam" id="PF05272"/>
    </source>
</evidence>
<dbReference type="STRING" id="471870.BACINT_02321"/>
<feature type="region of interest" description="Disordered" evidence="1">
    <location>
        <begin position="244"/>
        <end position="263"/>
    </location>
</feature>
<accession>B3CDQ3</accession>
<feature type="domain" description="BT4734-like N-terminal" evidence="3">
    <location>
        <begin position="90"/>
        <end position="227"/>
    </location>
</feature>
<proteinExistence type="predicted"/>
<dbReference type="InterPro" id="IPR014907">
    <property type="entry name" value="BT4734-like_N"/>
</dbReference>